<dbReference type="PANTHER" id="PTHR42686">
    <property type="entry name" value="GH17980P-RELATED"/>
    <property type="match status" value="1"/>
</dbReference>
<gene>
    <name evidence="2" type="ORF">SAMN05421823_104156</name>
</gene>
<dbReference type="Proteomes" id="UP000198510">
    <property type="component" value="Unassembled WGS sequence"/>
</dbReference>
<dbReference type="PANTHER" id="PTHR42686:SF1">
    <property type="entry name" value="GH17980P-RELATED"/>
    <property type="match status" value="1"/>
</dbReference>
<accession>A0A1G9GMB0</accession>
<feature type="domain" description="NADP-dependent oxidoreductase" evidence="1">
    <location>
        <begin position="28"/>
        <end position="315"/>
    </location>
</feature>
<proteinExistence type="predicted"/>
<reference evidence="2 3" key="1">
    <citation type="submission" date="2016-10" db="EMBL/GenBank/DDBJ databases">
        <authorList>
            <person name="de Groot N.N."/>
        </authorList>
    </citation>
    <scope>NUCLEOTIDE SEQUENCE [LARGE SCALE GENOMIC DNA]</scope>
    <source>
        <strain evidence="2 3">DSM 25186</strain>
    </source>
</reference>
<organism evidence="2 3">
    <name type="scientific">Catalinimonas alkaloidigena</name>
    <dbReference type="NCBI Taxonomy" id="1075417"/>
    <lineage>
        <taxon>Bacteria</taxon>
        <taxon>Pseudomonadati</taxon>
        <taxon>Bacteroidota</taxon>
        <taxon>Cytophagia</taxon>
        <taxon>Cytophagales</taxon>
        <taxon>Catalimonadaceae</taxon>
        <taxon>Catalinimonas</taxon>
    </lineage>
</organism>
<protein>
    <submittedName>
        <fullName evidence="2">Predicted oxidoreductase</fullName>
    </submittedName>
</protein>
<dbReference type="GO" id="GO:0005829">
    <property type="term" value="C:cytosol"/>
    <property type="evidence" value="ECO:0007669"/>
    <property type="project" value="TreeGrafter"/>
</dbReference>
<evidence type="ECO:0000259" key="1">
    <source>
        <dbReference type="Pfam" id="PF00248"/>
    </source>
</evidence>
<evidence type="ECO:0000313" key="2">
    <source>
        <dbReference type="EMBL" id="SDL01794.1"/>
    </source>
</evidence>
<dbReference type="EMBL" id="FNFO01000004">
    <property type="protein sequence ID" value="SDL01794.1"/>
    <property type="molecule type" value="Genomic_DNA"/>
</dbReference>
<evidence type="ECO:0000313" key="3">
    <source>
        <dbReference type="Proteomes" id="UP000198510"/>
    </source>
</evidence>
<dbReference type="PRINTS" id="PR00069">
    <property type="entry name" value="ALDKETRDTASE"/>
</dbReference>
<dbReference type="InterPro" id="IPR023210">
    <property type="entry name" value="NADP_OxRdtase_dom"/>
</dbReference>
<dbReference type="RefSeq" id="WP_089682020.1">
    <property type="nucleotide sequence ID" value="NZ_FNFO01000004.1"/>
</dbReference>
<dbReference type="InterPro" id="IPR020471">
    <property type="entry name" value="AKR"/>
</dbReference>
<dbReference type="Pfam" id="PF00248">
    <property type="entry name" value="Aldo_ket_red"/>
    <property type="match status" value="1"/>
</dbReference>
<dbReference type="SUPFAM" id="SSF51430">
    <property type="entry name" value="NAD(P)-linked oxidoreductase"/>
    <property type="match status" value="1"/>
</dbReference>
<dbReference type="CDD" id="cd19090">
    <property type="entry name" value="AKR_AKR15A-like"/>
    <property type="match status" value="1"/>
</dbReference>
<dbReference type="AlphaFoldDB" id="A0A1G9GMB0"/>
<dbReference type="GO" id="GO:0016491">
    <property type="term" value="F:oxidoreductase activity"/>
    <property type="evidence" value="ECO:0007669"/>
    <property type="project" value="InterPro"/>
</dbReference>
<keyword evidence="3" id="KW-1185">Reference proteome</keyword>
<dbReference type="InterPro" id="IPR036812">
    <property type="entry name" value="NAD(P)_OxRdtase_dom_sf"/>
</dbReference>
<dbReference type="Gene3D" id="3.20.20.100">
    <property type="entry name" value="NADP-dependent oxidoreductase domain"/>
    <property type="match status" value="1"/>
</dbReference>
<dbReference type="STRING" id="1075417.SAMN05421823_104156"/>
<sequence>MNTSTSLIAPTYQPDLNHRHPAFQKGSRLVYGTSGLGGVWGNVDPEESIACLLYAFEQGIGSVDTSPSYSRAEEFLGKALQRWRGERPFLSTKVGRLPAEKADECYVDYSPESMRRSVLTSLEKLGVDQVDLLFLHEPHLVPLDRMEEILDTLRSFQAEGYTRMLGVGGNPTDGFRPFVTQENFQVVSGFLKLDACNLSAFQQDLPHFQKHGIAYYAASALHMALLGNRFEAYVAEPPNTAWITTDDVATAQAVNAIAQQHNLPLASLAQRYLFSIKEADRIVMGARTISQIEATIRDWQAGVLPRDLFDAVTAAIVQQRS</sequence>
<name>A0A1G9GMB0_9BACT</name>
<dbReference type="OrthoDB" id="9773828at2"/>